<sequence>MTIILLFHELAVGVKMANDHKHTLLDYDKSLTLIGQGRSAYVFRIEQTNKAMKIFFPTYAHLAEEEANIYRELQHLSYFPTLYEAGSNYLVIDYLEGNTLFQCLTKGTPISDDVIKETDKALQLARKEGLNPSDVHLRNIFITSDKEVKIIDVARFRQVKVCTQWEDLKSAFYCYYKKPYFPKKIPEFMLNSIAALYKKNLLKVNRARSSEFYQR</sequence>
<dbReference type="SUPFAM" id="SSF56112">
    <property type="entry name" value="Protein kinase-like (PK-like)"/>
    <property type="match status" value="1"/>
</dbReference>
<dbReference type="PROSITE" id="PS50011">
    <property type="entry name" value="PROTEIN_KINASE_DOM"/>
    <property type="match status" value="1"/>
</dbReference>
<name>A0A3T0KM69_9BACI</name>
<dbReference type="RefSeq" id="WP_306821290.1">
    <property type="nucleotide sequence ID" value="NZ_CP026095.1"/>
</dbReference>
<evidence type="ECO:0000313" key="2">
    <source>
        <dbReference type="EMBL" id="AZV41341.1"/>
    </source>
</evidence>
<organism evidence="2 3">
    <name type="scientific">Peribacillus asahii</name>
    <dbReference type="NCBI Taxonomy" id="228899"/>
    <lineage>
        <taxon>Bacteria</taxon>
        <taxon>Bacillati</taxon>
        <taxon>Bacillota</taxon>
        <taxon>Bacilli</taxon>
        <taxon>Bacillales</taxon>
        <taxon>Bacillaceae</taxon>
        <taxon>Peribacillus</taxon>
    </lineage>
</organism>
<evidence type="ECO:0000259" key="1">
    <source>
        <dbReference type="PROSITE" id="PS50011"/>
    </source>
</evidence>
<dbReference type="GO" id="GO:0004672">
    <property type="term" value="F:protein kinase activity"/>
    <property type="evidence" value="ECO:0007669"/>
    <property type="project" value="InterPro"/>
</dbReference>
<proteinExistence type="predicted"/>
<dbReference type="Gene3D" id="1.10.510.10">
    <property type="entry name" value="Transferase(Phosphotransferase) domain 1"/>
    <property type="match status" value="1"/>
</dbReference>
<dbReference type="KEGG" id="pasa:BAOM_0709"/>
<dbReference type="Proteomes" id="UP000283095">
    <property type="component" value="Chromosome"/>
</dbReference>
<dbReference type="InterPro" id="IPR052396">
    <property type="entry name" value="Meiotic_Drive_Suppr_Kinase"/>
</dbReference>
<protein>
    <recommendedName>
        <fullName evidence="1">Protein kinase domain-containing protein</fullName>
    </recommendedName>
</protein>
<dbReference type="PANTHER" id="PTHR37171:SF1">
    <property type="entry name" value="SERINE_THREONINE-PROTEIN KINASE YRZF-RELATED"/>
    <property type="match status" value="1"/>
</dbReference>
<dbReference type="PANTHER" id="PTHR37171">
    <property type="entry name" value="SERINE/THREONINE-PROTEIN KINASE YRZF-RELATED"/>
    <property type="match status" value="1"/>
</dbReference>
<gene>
    <name evidence="2" type="ORF">BAOM_0709</name>
</gene>
<reference evidence="2 3" key="1">
    <citation type="submission" date="2018-01" db="EMBL/GenBank/DDBJ databases">
        <title>Bacillus asahii Genome sequencing and assembly.</title>
        <authorList>
            <person name="Jiang H."/>
            <person name="Feng Y."/>
            <person name="Zhao F."/>
            <person name="Lin X."/>
        </authorList>
    </citation>
    <scope>NUCLEOTIDE SEQUENCE [LARGE SCALE GENOMIC DNA]</scope>
    <source>
        <strain evidence="2 3">OM18</strain>
    </source>
</reference>
<feature type="domain" description="Protein kinase" evidence="1">
    <location>
        <begin position="28"/>
        <end position="215"/>
    </location>
</feature>
<dbReference type="InterPro" id="IPR000719">
    <property type="entry name" value="Prot_kinase_dom"/>
</dbReference>
<dbReference type="AlphaFoldDB" id="A0A3T0KM69"/>
<dbReference type="EMBL" id="CP026095">
    <property type="protein sequence ID" value="AZV41341.1"/>
    <property type="molecule type" value="Genomic_DNA"/>
</dbReference>
<dbReference type="GO" id="GO:0005524">
    <property type="term" value="F:ATP binding"/>
    <property type="evidence" value="ECO:0007669"/>
    <property type="project" value="InterPro"/>
</dbReference>
<accession>A0A3T0KM69</accession>
<evidence type="ECO:0000313" key="3">
    <source>
        <dbReference type="Proteomes" id="UP000283095"/>
    </source>
</evidence>
<dbReference type="InterPro" id="IPR011009">
    <property type="entry name" value="Kinase-like_dom_sf"/>
</dbReference>